<evidence type="ECO:0000313" key="2">
    <source>
        <dbReference type="EMBL" id="KKB07645.1"/>
    </source>
</evidence>
<dbReference type="InterPro" id="IPR000182">
    <property type="entry name" value="GNAT_dom"/>
</dbReference>
<dbReference type="STRING" id="429727.VE26_13230"/>
<accession>A0A0F5FGF2</accession>
<evidence type="ECO:0000259" key="1">
    <source>
        <dbReference type="PROSITE" id="PS51186"/>
    </source>
</evidence>
<protein>
    <recommendedName>
        <fullName evidence="1">N-acetyltransferase domain-containing protein</fullName>
    </recommendedName>
</protein>
<dbReference type="PROSITE" id="PS51186">
    <property type="entry name" value="GNAT"/>
    <property type="match status" value="1"/>
</dbReference>
<dbReference type="InterPro" id="IPR051531">
    <property type="entry name" value="N-acetyltransferase"/>
</dbReference>
<dbReference type="SUPFAM" id="SSF55729">
    <property type="entry name" value="Acyl-CoA N-acyltransferases (Nat)"/>
    <property type="match status" value="1"/>
</dbReference>
<dbReference type="PANTHER" id="PTHR43792">
    <property type="entry name" value="GNAT FAMILY, PUTATIVE (AFU_ORTHOLOGUE AFUA_3G00765)-RELATED-RELATED"/>
    <property type="match status" value="1"/>
</dbReference>
<name>A0A0F5FGF2_9HYPH</name>
<dbReference type="Pfam" id="PF13302">
    <property type="entry name" value="Acetyltransf_3"/>
    <property type="match status" value="1"/>
</dbReference>
<organism evidence="2 3">
    <name type="scientific">Devosia chinhatensis</name>
    <dbReference type="NCBI Taxonomy" id="429727"/>
    <lineage>
        <taxon>Bacteria</taxon>
        <taxon>Pseudomonadati</taxon>
        <taxon>Pseudomonadota</taxon>
        <taxon>Alphaproteobacteria</taxon>
        <taxon>Hyphomicrobiales</taxon>
        <taxon>Devosiaceae</taxon>
        <taxon>Devosia</taxon>
    </lineage>
</organism>
<sequence length="175" mass="19605">MTELRTARLLLRPARPDDAPCYALGVSEFAVARWLTHLPWPYTLSMASDWLRQAPVGHSEQALFIIEVPGKGLIGCLSLADELGFWIARPHWGRGYLTEAASAMINWHFARGPQQQIRCSAQADNKPSLRVQAKLGFVECGRDMRFSQALQHNVPHVVTQLTRSDWLARGSLKCA</sequence>
<reference evidence="2 3" key="1">
    <citation type="submission" date="2015-03" db="EMBL/GenBank/DDBJ databases">
        <authorList>
            <person name="Hassan Y."/>
            <person name="Lepp D."/>
            <person name="Li X.-Z."/>
            <person name="Zhou T."/>
        </authorList>
    </citation>
    <scope>NUCLEOTIDE SEQUENCE [LARGE SCALE GENOMIC DNA]</scope>
    <source>
        <strain evidence="2 3">IPL18</strain>
    </source>
</reference>
<dbReference type="Gene3D" id="3.40.630.30">
    <property type="match status" value="1"/>
</dbReference>
<evidence type="ECO:0000313" key="3">
    <source>
        <dbReference type="Proteomes" id="UP000033649"/>
    </source>
</evidence>
<keyword evidence="3" id="KW-1185">Reference proteome</keyword>
<dbReference type="AlphaFoldDB" id="A0A0F5FGF2"/>
<proteinExistence type="predicted"/>
<dbReference type="RefSeq" id="WP_046105675.1">
    <property type="nucleotide sequence ID" value="NZ_JZEY01000061.1"/>
</dbReference>
<gene>
    <name evidence="2" type="ORF">VE26_13230</name>
</gene>
<feature type="domain" description="N-acetyltransferase" evidence="1">
    <location>
        <begin position="9"/>
        <end position="155"/>
    </location>
</feature>
<dbReference type="InterPro" id="IPR016181">
    <property type="entry name" value="Acyl_CoA_acyltransferase"/>
</dbReference>
<dbReference type="Proteomes" id="UP000033649">
    <property type="component" value="Unassembled WGS sequence"/>
</dbReference>
<comment type="caution">
    <text evidence="2">The sequence shown here is derived from an EMBL/GenBank/DDBJ whole genome shotgun (WGS) entry which is preliminary data.</text>
</comment>
<dbReference type="GO" id="GO:0016747">
    <property type="term" value="F:acyltransferase activity, transferring groups other than amino-acyl groups"/>
    <property type="evidence" value="ECO:0007669"/>
    <property type="project" value="InterPro"/>
</dbReference>
<dbReference type="PATRIC" id="fig|429727.3.peg.2712"/>
<dbReference type="OrthoDB" id="9804153at2"/>
<dbReference type="EMBL" id="JZEY01000061">
    <property type="protein sequence ID" value="KKB07645.1"/>
    <property type="molecule type" value="Genomic_DNA"/>
</dbReference>